<keyword evidence="2 8" id="KW-0645">Protease</keyword>
<sequence>MIHRFRTPFLSLIVLSLLSACSRNPVTGKREVILMSKEQEIALGQQSHPSVVSSMGLYEDQKLNAFINEKGKAMARISHRPDLPYQFYIVDSPVVNAFAVPGGYVYFTRGIMAHFNNEAEFAGVLGHEIGHITARHSARQQTSQLFGTVGVLAGSVLLDKTGQLTDLASQGLQLALLGYSRAHESESDKIGVEYSSKIGYDAHEMANFFATIKRISDKSGQAVPNMLSTHPDPGNRYTKVHEMAKAYQAANPATYQVDRNEYMRMIDGIIYGEDPKQGFVENNMFYHPELRFQFPVPNGWQHQNSPEQFQMGPKEGKLAMILMGAKGNSLDEAAQNLVKELNLKVLENNRTTINGNPAYVLISQQQPQQQQGQPQQQQQQTAANTLQIGTWLIQYGNSIYALHGLSTAANFQSSFDTFQRVAGGFRSLTDSDKLNRKPERVRIQTAPRDATFQETMVAMRMPASRIEELGTLNSMKSGDKVSRGTLVKVIAR</sequence>
<organism evidence="8 9">
    <name type="scientific">Spirosoma rhododendri</name>
    <dbReference type="NCBI Taxonomy" id="2728024"/>
    <lineage>
        <taxon>Bacteria</taxon>
        <taxon>Pseudomonadati</taxon>
        <taxon>Bacteroidota</taxon>
        <taxon>Cytophagia</taxon>
        <taxon>Cytophagales</taxon>
        <taxon>Cytophagaceae</taxon>
        <taxon>Spirosoma</taxon>
    </lineage>
</organism>
<dbReference type="InterPro" id="IPR051156">
    <property type="entry name" value="Mito/Outer_Membr_Metalloprot"/>
</dbReference>
<dbReference type="CDD" id="cd07333">
    <property type="entry name" value="M48C_bepA_like"/>
    <property type="match status" value="1"/>
</dbReference>
<dbReference type="KEGG" id="srho:HH216_08230"/>
<keyword evidence="4" id="KW-0378">Hydrolase</keyword>
<name>A0A7L5DRZ0_9BACT</name>
<proteinExistence type="predicted"/>
<dbReference type="GO" id="GO:0046872">
    <property type="term" value="F:metal ion binding"/>
    <property type="evidence" value="ECO:0007669"/>
    <property type="project" value="UniProtKB-KW"/>
</dbReference>
<reference evidence="8 9" key="1">
    <citation type="submission" date="2020-04" db="EMBL/GenBank/DDBJ databases">
        <title>Genome sequencing of novel species.</title>
        <authorList>
            <person name="Heo J."/>
            <person name="Kim S.-J."/>
            <person name="Kim J.-S."/>
            <person name="Hong S.-B."/>
            <person name="Kwon S.-W."/>
        </authorList>
    </citation>
    <scope>NUCLEOTIDE SEQUENCE [LARGE SCALE GENOMIC DNA]</scope>
    <source>
        <strain evidence="8 9">CJU-R4</strain>
    </source>
</reference>
<evidence type="ECO:0000256" key="5">
    <source>
        <dbReference type="ARBA" id="ARBA00022833"/>
    </source>
</evidence>
<evidence type="ECO:0000256" key="3">
    <source>
        <dbReference type="ARBA" id="ARBA00022723"/>
    </source>
</evidence>
<evidence type="ECO:0000259" key="7">
    <source>
        <dbReference type="Pfam" id="PF01435"/>
    </source>
</evidence>
<dbReference type="AlphaFoldDB" id="A0A7L5DRZ0"/>
<dbReference type="PANTHER" id="PTHR22726:SF1">
    <property type="entry name" value="METALLOENDOPEPTIDASE OMA1, MITOCHONDRIAL"/>
    <property type="match status" value="1"/>
</dbReference>
<keyword evidence="6 8" id="KW-0482">Metalloprotease</keyword>
<evidence type="ECO:0000313" key="8">
    <source>
        <dbReference type="EMBL" id="QJD78410.1"/>
    </source>
</evidence>
<accession>A0A7L5DRZ0</accession>
<keyword evidence="9" id="KW-1185">Reference proteome</keyword>
<protein>
    <submittedName>
        <fullName evidence="8">M48 family metalloprotease</fullName>
    </submittedName>
</protein>
<dbReference type="PROSITE" id="PS51257">
    <property type="entry name" value="PROKAR_LIPOPROTEIN"/>
    <property type="match status" value="1"/>
</dbReference>
<dbReference type="InterPro" id="IPR001915">
    <property type="entry name" value="Peptidase_M48"/>
</dbReference>
<keyword evidence="3" id="KW-0479">Metal-binding</keyword>
<evidence type="ECO:0000313" key="9">
    <source>
        <dbReference type="Proteomes" id="UP000501128"/>
    </source>
</evidence>
<evidence type="ECO:0000256" key="1">
    <source>
        <dbReference type="ARBA" id="ARBA00001947"/>
    </source>
</evidence>
<dbReference type="Gene3D" id="3.30.2010.10">
    <property type="entry name" value="Metalloproteases ('zincins'), catalytic domain"/>
    <property type="match status" value="1"/>
</dbReference>
<dbReference type="GO" id="GO:0016020">
    <property type="term" value="C:membrane"/>
    <property type="evidence" value="ECO:0007669"/>
    <property type="project" value="TreeGrafter"/>
</dbReference>
<dbReference type="GO" id="GO:0004222">
    <property type="term" value="F:metalloendopeptidase activity"/>
    <property type="evidence" value="ECO:0007669"/>
    <property type="project" value="InterPro"/>
</dbReference>
<dbReference type="EMBL" id="CP051677">
    <property type="protein sequence ID" value="QJD78410.1"/>
    <property type="molecule type" value="Genomic_DNA"/>
</dbReference>
<dbReference type="PANTHER" id="PTHR22726">
    <property type="entry name" value="METALLOENDOPEPTIDASE OMA1"/>
    <property type="match status" value="1"/>
</dbReference>
<comment type="cofactor">
    <cofactor evidence="1">
        <name>Zn(2+)</name>
        <dbReference type="ChEBI" id="CHEBI:29105"/>
    </cofactor>
</comment>
<dbReference type="RefSeq" id="WP_169550384.1">
    <property type="nucleotide sequence ID" value="NZ_CP051677.1"/>
</dbReference>
<evidence type="ECO:0000256" key="6">
    <source>
        <dbReference type="ARBA" id="ARBA00023049"/>
    </source>
</evidence>
<keyword evidence="5" id="KW-0862">Zinc</keyword>
<dbReference type="Pfam" id="PF01435">
    <property type="entry name" value="Peptidase_M48"/>
    <property type="match status" value="1"/>
</dbReference>
<gene>
    <name evidence="8" type="ORF">HH216_08230</name>
</gene>
<evidence type="ECO:0000256" key="4">
    <source>
        <dbReference type="ARBA" id="ARBA00022801"/>
    </source>
</evidence>
<evidence type="ECO:0000256" key="2">
    <source>
        <dbReference type="ARBA" id="ARBA00022670"/>
    </source>
</evidence>
<feature type="domain" description="Peptidase M48" evidence="7">
    <location>
        <begin position="64"/>
        <end position="243"/>
    </location>
</feature>
<dbReference type="GO" id="GO:0051603">
    <property type="term" value="P:proteolysis involved in protein catabolic process"/>
    <property type="evidence" value="ECO:0007669"/>
    <property type="project" value="TreeGrafter"/>
</dbReference>
<dbReference type="Proteomes" id="UP000501128">
    <property type="component" value="Chromosome"/>
</dbReference>